<evidence type="ECO:0000256" key="1">
    <source>
        <dbReference type="ARBA" id="ARBA00023002"/>
    </source>
</evidence>
<dbReference type="InterPro" id="IPR012349">
    <property type="entry name" value="Split_barrel_FMN-bd"/>
</dbReference>
<dbReference type="NCBIfam" id="TIGR03666">
    <property type="entry name" value="Rv2061_F420"/>
    <property type="match status" value="1"/>
</dbReference>
<name>A0ABU6F708_9ACTN</name>
<comment type="caution">
    <text evidence="2">The sequence shown here is derived from an EMBL/GenBank/DDBJ whole genome shotgun (WGS) entry which is preliminary data.</text>
</comment>
<protein>
    <submittedName>
        <fullName evidence="2">PPOX class F420-dependent oxidoreductase</fullName>
        <ecNumber evidence="2">1.-.-.-</ecNumber>
    </submittedName>
</protein>
<dbReference type="Gene3D" id="2.30.110.10">
    <property type="entry name" value="Electron Transport, Fmn-binding Protein, Chain A"/>
    <property type="match status" value="1"/>
</dbReference>
<keyword evidence="1 2" id="KW-0560">Oxidoreductase</keyword>
<dbReference type="RefSeq" id="WP_326018227.1">
    <property type="nucleotide sequence ID" value="NZ_JAOZYC010000123.1"/>
</dbReference>
<organism evidence="2 3">
    <name type="scientific">Streptomyces endophyticus</name>
    <dbReference type="NCBI Taxonomy" id="714166"/>
    <lineage>
        <taxon>Bacteria</taxon>
        <taxon>Bacillati</taxon>
        <taxon>Actinomycetota</taxon>
        <taxon>Actinomycetes</taxon>
        <taxon>Kitasatosporales</taxon>
        <taxon>Streptomycetaceae</taxon>
        <taxon>Streptomyces</taxon>
    </lineage>
</organism>
<dbReference type="EC" id="1.-.-.-" evidence="2"/>
<keyword evidence="3" id="KW-1185">Reference proteome</keyword>
<dbReference type="GO" id="GO:0016491">
    <property type="term" value="F:oxidoreductase activity"/>
    <property type="evidence" value="ECO:0007669"/>
    <property type="project" value="UniProtKB-KW"/>
</dbReference>
<dbReference type="Proteomes" id="UP001354931">
    <property type="component" value="Unassembled WGS sequence"/>
</dbReference>
<accession>A0ABU6F708</accession>
<evidence type="ECO:0000313" key="3">
    <source>
        <dbReference type="Proteomes" id="UP001354931"/>
    </source>
</evidence>
<dbReference type="InterPro" id="IPR052019">
    <property type="entry name" value="F420H2_bilvrd_red/Heme_oxyg"/>
</dbReference>
<proteinExistence type="predicted"/>
<dbReference type="EMBL" id="JAOZYC010000123">
    <property type="protein sequence ID" value="MEB8339804.1"/>
    <property type="molecule type" value="Genomic_DNA"/>
</dbReference>
<reference evidence="2 3" key="1">
    <citation type="submission" date="2022-10" db="EMBL/GenBank/DDBJ databases">
        <authorList>
            <person name="Xie J."/>
            <person name="Shen N."/>
        </authorList>
    </citation>
    <scope>NUCLEOTIDE SEQUENCE [LARGE SCALE GENOMIC DNA]</scope>
    <source>
        <strain evidence="2 3">YIM65594</strain>
    </source>
</reference>
<evidence type="ECO:0000313" key="2">
    <source>
        <dbReference type="EMBL" id="MEB8339804.1"/>
    </source>
</evidence>
<dbReference type="InterPro" id="IPR019965">
    <property type="entry name" value="PPOX_F420-dep_Rv2061_put"/>
</dbReference>
<sequence>MTTDKPDPSPALAPFVKQYAVLLTTHKKDGTGVGTPVNIAVEGDHAYIRTFGKAWKVKRMRNNPEVEFAPSTVRGAPTGPPIKGRVRLLDQGSDEARHAASLIRRKYPVLHGFTVPLTHKVRRDRTLHYEVRVLGE</sequence>
<dbReference type="PANTHER" id="PTHR35176:SF11">
    <property type="entry name" value="PYRIDOXAMINE 5'-PHOSPHATE OXIDASE FAMILY PROTEIN"/>
    <property type="match status" value="1"/>
</dbReference>
<dbReference type="PANTHER" id="PTHR35176">
    <property type="entry name" value="HEME OXYGENASE HI_0854-RELATED"/>
    <property type="match status" value="1"/>
</dbReference>
<dbReference type="SUPFAM" id="SSF50475">
    <property type="entry name" value="FMN-binding split barrel"/>
    <property type="match status" value="1"/>
</dbReference>
<gene>
    <name evidence="2" type="ORF">OKJ99_20140</name>
</gene>